<dbReference type="PANTHER" id="PTHR34454">
    <property type="entry name" value="TUNICAMYCIN INDUCED PROTEIN"/>
    <property type="match status" value="1"/>
</dbReference>
<dbReference type="OrthoDB" id="513870at2759"/>
<dbReference type="Proteomes" id="UP000594638">
    <property type="component" value="Unassembled WGS sequence"/>
</dbReference>
<name>A0A8S0PSY4_OLEEU</name>
<evidence type="ECO:0000313" key="2">
    <source>
        <dbReference type="Proteomes" id="UP000594638"/>
    </source>
</evidence>
<evidence type="ECO:0000313" key="1">
    <source>
        <dbReference type="EMBL" id="CAA2956696.1"/>
    </source>
</evidence>
<dbReference type="EMBL" id="CACTIH010000194">
    <property type="protein sequence ID" value="CAA2956696.1"/>
    <property type="molecule type" value="Genomic_DNA"/>
</dbReference>
<keyword evidence="2" id="KW-1185">Reference proteome</keyword>
<organism evidence="1 2">
    <name type="scientific">Olea europaea subsp. europaea</name>
    <dbReference type="NCBI Taxonomy" id="158383"/>
    <lineage>
        <taxon>Eukaryota</taxon>
        <taxon>Viridiplantae</taxon>
        <taxon>Streptophyta</taxon>
        <taxon>Embryophyta</taxon>
        <taxon>Tracheophyta</taxon>
        <taxon>Spermatophyta</taxon>
        <taxon>Magnoliopsida</taxon>
        <taxon>eudicotyledons</taxon>
        <taxon>Gunneridae</taxon>
        <taxon>Pentapetalae</taxon>
        <taxon>asterids</taxon>
        <taxon>lamiids</taxon>
        <taxon>Lamiales</taxon>
        <taxon>Oleaceae</taxon>
        <taxon>Oleeae</taxon>
        <taxon>Olea</taxon>
    </lineage>
</organism>
<reference evidence="1 2" key="1">
    <citation type="submission" date="2019-12" db="EMBL/GenBank/DDBJ databases">
        <authorList>
            <person name="Alioto T."/>
            <person name="Alioto T."/>
            <person name="Gomez Garrido J."/>
        </authorList>
    </citation>
    <scope>NUCLEOTIDE SEQUENCE [LARGE SCALE GENOMIC DNA]</scope>
</reference>
<dbReference type="InterPro" id="IPR053283">
    <property type="entry name" value="TUNICAMYCIN_INDUCED_1"/>
</dbReference>
<gene>
    <name evidence="1" type="ORF">OLEA9_A041837</name>
</gene>
<proteinExistence type="predicted"/>
<dbReference type="AlphaFoldDB" id="A0A8S0PSY4"/>
<accession>A0A8S0PSY4</accession>
<dbReference type="PANTHER" id="PTHR34454:SF2">
    <property type="entry name" value="PROTEIN TUNICAMYCIN INDUCED 1"/>
    <property type="match status" value="1"/>
</dbReference>
<dbReference type="Gramene" id="OE9A041837T1">
    <property type="protein sequence ID" value="OE9A041837C1"/>
    <property type="gene ID" value="OE9A041837"/>
</dbReference>
<sequence>MGLCEVAHFSLRGFEQWAGGEAAIGGSDAVLAPFQLAGPMELWIQDENLIAGKFNFHDIRFNHDLDAGVLKKVILTDGAVVTVKRARSVSLLHPVELPLPLNPTNNNFASGLLTLAERLRCASGSEAPGLVELSSASKRKSVQADTISTIDLHGGATSLLTPDWFTALWPLAFIDGSYPNLLGFEALLSSVLGPKANTERTKPETVRMHFEVLARVDGDEVVPERVVQVNPVIAAEDTVAPNVLVGNTSMSEAPIVNPPSNPFTLRVPVKYSFLVKLSFDLRDALVGRSVDYEFDVEIDNKVLPFKLLEDVNQWDYVELPIFRLEDSSNGLLERQLLEDQMPVLASFQLAGPMELWIQDENFIAGCQISQPASSSRTSASTKSKGNLCKLVLYPPLISMEEPLPFSQHRIGSPHCGLLPPSMDLTLTCLILRHCYLLFWVPKKTQRFVQAVEGRCVSTDFYEDRFWSREETEMHFEVVARVDGDEVVPERVVQVNPVIAAEDIVAPNVLVGNTSMSKALIVNPPSNPFTLRVPVNNWNNRVHWKFCNSLAEGFENSSIDIEKVISGLPDFRSE</sequence>
<comment type="caution">
    <text evidence="1">The sequence shown here is derived from an EMBL/GenBank/DDBJ whole genome shotgun (WGS) entry which is preliminary data.</text>
</comment>
<protein>
    <submittedName>
        <fullName evidence="1">Uncharacterized protein</fullName>
    </submittedName>
</protein>